<keyword evidence="1" id="KW-1133">Transmembrane helix</keyword>
<sequence length="302" mass="33876">MSPEPLHSSSTAPDAGVVRVPQWRRGLDAVLYSSTWLALAALALTWSTFLFWQVHIPFRLGLMIFTATLFLYNIDSVLPYKHGQPLMLSGRKRWMLEHRRELLALAMVALGVSGTLFFLDGWQHLMLFLGHLAAISMLYSLPVVKVRGQWRALRDLPLLKVFLIAYVWAAVTVWVPALHLNKPLLGPVVGVLFLRRFFFILALAFVFDIRDYTKDLHTGTRTFPGMFGVPATKWIALGALVLAGIVVPAGVGTAEALVLTLPLLAAASTIWYAEETRSDYYFALLTDGVMIFQFLVVYVVKW</sequence>
<accession>A0A939JCD0</accession>
<evidence type="ECO:0000313" key="2">
    <source>
        <dbReference type="EMBL" id="MBO0358240.1"/>
    </source>
</evidence>
<feature type="transmembrane region" description="Helical" evidence="1">
    <location>
        <begin position="125"/>
        <end position="144"/>
    </location>
</feature>
<dbReference type="EMBL" id="JAFLQZ010000005">
    <property type="protein sequence ID" value="MBO0358240.1"/>
    <property type="molecule type" value="Genomic_DNA"/>
</dbReference>
<keyword evidence="3" id="KW-1185">Reference proteome</keyword>
<feature type="transmembrane region" description="Helical" evidence="1">
    <location>
        <begin position="280"/>
        <end position="300"/>
    </location>
</feature>
<reference evidence="2" key="1">
    <citation type="submission" date="2021-03" db="EMBL/GenBank/DDBJ databases">
        <authorList>
            <person name="Kim M.K."/>
        </authorList>
    </citation>
    <scope>NUCLEOTIDE SEQUENCE</scope>
    <source>
        <strain evidence="2">BT186</strain>
    </source>
</reference>
<evidence type="ECO:0000313" key="3">
    <source>
        <dbReference type="Proteomes" id="UP000664144"/>
    </source>
</evidence>
<feature type="transmembrane region" description="Helical" evidence="1">
    <location>
        <begin position="256"/>
        <end position="273"/>
    </location>
</feature>
<feature type="transmembrane region" description="Helical" evidence="1">
    <location>
        <begin position="58"/>
        <end position="80"/>
    </location>
</feature>
<feature type="transmembrane region" description="Helical" evidence="1">
    <location>
        <begin position="101"/>
        <end position="119"/>
    </location>
</feature>
<feature type="transmembrane region" description="Helical" evidence="1">
    <location>
        <begin position="29"/>
        <end position="52"/>
    </location>
</feature>
<comment type="caution">
    <text evidence="2">The sequence shown here is derived from an EMBL/GenBank/DDBJ whole genome shotgun (WGS) entry which is preliminary data.</text>
</comment>
<name>A0A939JCD0_9BACT</name>
<dbReference type="AlphaFoldDB" id="A0A939JCD0"/>
<organism evidence="2 3">
    <name type="scientific">Hymenobacter telluris</name>
    <dbReference type="NCBI Taxonomy" id="2816474"/>
    <lineage>
        <taxon>Bacteria</taxon>
        <taxon>Pseudomonadati</taxon>
        <taxon>Bacteroidota</taxon>
        <taxon>Cytophagia</taxon>
        <taxon>Cytophagales</taxon>
        <taxon>Hymenobacteraceae</taxon>
        <taxon>Hymenobacter</taxon>
    </lineage>
</organism>
<dbReference type="RefSeq" id="WP_206984182.1">
    <property type="nucleotide sequence ID" value="NZ_JAFLQZ010000005.1"/>
</dbReference>
<keyword evidence="1" id="KW-0472">Membrane</keyword>
<feature type="transmembrane region" description="Helical" evidence="1">
    <location>
        <begin position="156"/>
        <end position="178"/>
    </location>
</feature>
<evidence type="ECO:0000256" key="1">
    <source>
        <dbReference type="SAM" id="Phobius"/>
    </source>
</evidence>
<keyword evidence="1" id="KW-0812">Transmembrane</keyword>
<feature type="transmembrane region" description="Helical" evidence="1">
    <location>
        <begin position="227"/>
        <end position="250"/>
    </location>
</feature>
<feature type="transmembrane region" description="Helical" evidence="1">
    <location>
        <begin position="184"/>
        <end position="207"/>
    </location>
</feature>
<evidence type="ECO:0008006" key="4">
    <source>
        <dbReference type="Google" id="ProtNLM"/>
    </source>
</evidence>
<proteinExistence type="predicted"/>
<dbReference type="Proteomes" id="UP000664144">
    <property type="component" value="Unassembled WGS sequence"/>
</dbReference>
<gene>
    <name evidence="2" type="ORF">J0X19_09825</name>
</gene>
<protein>
    <recommendedName>
        <fullName evidence="4">Prenyltransferase</fullName>
    </recommendedName>
</protein>